<evidence type="ECO:0000256" key="1">
    <source>
        <dbReference type="SAM" id="MobiDB-lite"/>
    </source>
</evidence>
<dbReference type="InterPro" id="IPR057770">
    <property type="entry name" value="YscD/Y4YQ_C"/>
</dbReference>
<sequence>MTQIPAAPDAAPSPAQDLRDLELRLVDGVHRGARRPCQDRDVVLAGSGDDCDLVLADADVAPHHALITVLGGGLYIRAMDAPVRLGDRLLQPGDPAPVQPFERIRIGGASLVLGGAADPRWAEYEDAPPGEGERATAAPRPRPPVAAGGLRRLHAMAVVAVLSLASVAIYASVREPAAVGIEDEETRLHRVLAELELGEIDAEIRHDGRIVLHGVVPSFEARRTLERRARQEGIDLDLRDLLTGEQIAQDIREMLRLHGGYTARTRYLGDGRVAVSGTLTEAQMVATLAHPDIEKIPGFVEAVPEGLAGGGEVAAAAPSGNPIVSVVRGDDPYLIAADGSRYYPGATLPDGAHLDSIGQDIWIVRDGRMQRLPLTGARLQARRPAGAGAAATP</sequence>
<feature type="domain" description="YscD/Y4YQ C-terminal" evidence="3">
    <location>
        <begin position="323"/>
        <end position="365"/>
    </location>
</feature>
<evidence type="ECO:0000313" key="4">
    <source>
        <dbReference type="EMBL" id="MFC4729889.1"/>
    </source>
</evidence>
<protein>
    <submittedName>
        <fullName evidence="4">FHA domain-containing protein</fullName>
    </submittedName>
</protein>
<dbReference type="SUPFAM" id="SSF49879">
    <property type="entry name" value="SMAD/FHA domain"/>
    <property type="match status" value="1"/>
</dbReference>
<feature type="domain" description="FHA" evidence="2">
    <location>
        <begin position="45"/>
        <end position="107"/>
    </location>
</feature>
<evidence type="ECO:0000313" key="5">
    <source>
        <dbReference type="Proteomes" id="UP001595892"/>
    </source>
</evidence>
<dbReference type="InterPro" id="IPR000253">
    <property type="entry name" value="FHA_dom"/>
</dbReference>
<evidence type="ECO:0000259" key="3">
    <source>
        <dbReference type="Pfam" id="PF23893"/>
    </source>
</evidence>
<dbReference type="Proteomes" id="UP001595892">
    <property type="component" value="Unassembled WGS sequence"/>
</dbReference>
<dbReference type="CDD" id="cd00060">
    <property type="entry name" value="FHA"/>
    <property type="match status" value="1"/>
</dbReference>
<accession>A0ABV9NSA2</accession>
<name>A0ABV9NSA2_9GAMM</name>
<organism evidence="4 5">
    <name type="scientific">Coralloluteibacterium thermophilum</name>
    <dbReference type="NCBI Taxonomy" id="2707049"/>
    <lineage>
        <taxon>Bacteria</taxon>
        <taxon>Pseudomonadati</taxon>
        <taxon>Pseudomonadota</taxon>
        <taxon>Gammaproteobacteria</taxon>
        <taxon>Lysobacterales</taxon>
        <taxon>Lysobacteraceae</taxon>
        <taxon>Coralloluteibacterium</taxon>
    </lineage>
</organism>
<dbReference type="Pfam" id="PF23893">
    <property type="entry name" value="Y4YQ_C"/>
    <property type="match status" value="1"/>
</dbReference>
<dbReference type="RefSeq" id="WP_377006152.1">
    <property type="nucleotide sequence ID" value="NZ_JBHSGG010000070.1"/>
</dbReference>
<dbReference type="EMBL" id="JBHSGG010000070">
    <property type="protein sequence ID" value="MFC4729889.1"/>
    <property type="molecule type" value="Genomic_DNA"/>
</dbReference>
<dbReference type="Pfam" id="PF00498">
    <property type="entry name" value="FHA"/>
    <property type="match status" value="1"/>
</dbReference>
<reference evidence="5" key="1">
    <citation type="journal article" date="2019" name="Int. J. Syst. Evol. Microbiol.">
        <title>The Global Catalogue of Microorganisms (GCM) 10K type strain sequencing project: providing services to taxonomists for standard genome sequencing and annotation.</title>
        <authorList>
            <consortium name="The Broad Institute Genomics Platform"/>
            <consortium name="The Broad Institute Genome Sequencing Center for Infectious Disease"/>
            <person name="Wu L."/>
            <person name="Ma J."/>
        </authorList>
    </citation>
    <scope>NUCLEOTIDE SEQUENCE [LARGE SCALE GENOMIC DNA]</scope>
    <source>
        <strain evidence="5">CGMCC 1.13574</strain>
    </source>
</reference>
<gene>
    <name evidence="4" type="ORF">ACFO3Q_17135</name>
</gene>
<comment type="caution">
    <text evidence="4">The sequence shown here is derived from an EMBL/GenBank/DDBJ whole genome shotgun (WGS) entry which is preliminary data.</text>
</comment>
<dbReference type="Gene3D" id="2.60.200.20">
    <property type="match status" value="1"/>
</dbReference>
<feature type="region of interest" description="Disordered" evidence="1">
    <location>
        <begin position="122"/>
        <end position="142"/>
    </location>
</feature>
<dbReference type="InterPro" id="IPR008984">
    <property type="entry name" value="SMAD_FHA_dom_sf"/>
</dbReference>
<keyword evidence="5" id="KW-1185">Reference proteome</keyword>
<evidence type="ECO:0000259" key="2">
    <source>
        <dbReference type="Pfam" id="PF00498"/>
    </source>
</evidence>
<proteinExistence type="predicted"/>